<evidence type="ECO:0000313" key="3">
    <source>
        <dbReference type="EMBL" id="SDF66708.1"/>
    </source>
</evidence>
<organism evidence="3 4">
    <name type="scientific">Thalassobaculum litoreum DSM 18839</name>
    <dbReference type="NCBI Taxonomy" id="1123362"/>
    <lineage>
        <taxon>Bacteria</taxon>
        <taxon>Pseudomonadati</taxon>
        <taxon>Pseudomonadota</taxon>
        <taxon>Alphaproteobacteria</taxon>
        <taxon>Rhodospirillales</taxon>
        <taxon>Thalassobaculaceae</taxon>
        <taxon>Thalassobaculum</taxon>
    </lineage>
</organism>
<evidence type="ECO:0000259" key="2">
    <source>
        <dbReference type="SMART" id="SM00849"/>
    </source>
</evidence>
<comment type="caution">
    <text evidence="3">The sequence shown here is derived from an EMBL/GenBank/DDBJ whole genome shotgun (WGS) entry which is preliminary data.</text>
</comment>
<comment type="similarity">
    <text evidence="1">Belongs to the metallo-beta-lactamase superfamily. Class-B beta-lactamase family.</text>
</comment>
<proteinExistence type="inferred from homology"/>
<accession>A0A8G2EW75</accession>
<dbReference type="OrthoDB" id="9802991at2"/>
<dbReference type="RefSeq" id="WP_093149986.1">
    <property type="nucleotide sequence ID" value="NZ_FNBW01000005.1"/>
</dbReference>
<dbReference type="InterPro" id="IPR001279">
    <property type="entry name" value="Metallo-B-lactamas"/>
</dbReference>
<name>A0A8G2EW75_9PROT</name>
<dbReference type="SMART" id="SM00849">
    <property type="entry name" value="Lactamase_B"/>
    <property type="match status" value="1"/>
</dbReference>
<sequence length="266" mass="29294">MLPGSIPGPTFDRLPTADNWFAIEWLPLGVLRIWEPHVSRLLRANMFLVRGRDRDLLVDAGMGVCSLRRFLDPFIDKPVVHVLSHAHVDHIGSAHEFAEDLRMHAAEAEVMRNPPADLQLSFDGYSEKRKEDLRKSGFDVSGALIAASPSPSFQPETWRIPGVEPTALLAEGDAVDLGDRSFQVLHTPGHSPGSICLWEAETGVLLGGDTIYDGLLIDTLPDSDPAAYAVSMRRLKQLNVSAVHGGHRESFGPAKYQFLIDQYLGI</sequence>
<evidence type="ECO:0000256" key="1">
    <source>
        <dbReference type="ARBA" id="ARBA00005250"/>
    </source>
</evidence>
<feature type="domain" description="Metallo-beta-lactamase" evidence="2">
    <location>
        <begin position="43"/>
        <end position="247"/>
    </location>
</feature>
<dbReference type="GO" id="GO:0017001">
    <property type="term" value="P:antibiotic catabolic process"/>
    <property type="evidence" value="ECO:0007669"/>
    <property type="project" value="UniProtKB-ARBA"/>
</dbReference>
<dbReference type="Pfam" id="PF00753">
    <property type="entry name" value="Lactamase_B"/>
    <property type="match status" value="1"/>
</dbReference>
<reference evidence="3 4" key="1">
    <citation type="submission" date="2016-10" db="EMBL/GenBank/DDBJ databases">
        <authorList>
            <person name="Varghese N."/>
            <person name="Submissions S."/>
        </authorList>
    </citation>
    <scope>NUCLEOTIDE SEQUENCE [LARGE SCALE GENOMIC DNA]</scope>
    <source>
        <strain evidence="3 4">DSM 18839</strain>
    </source>
</reference>
<gene>
    <name evidence="3" type="ORF">SAMN05660686_01985</name>
</gene>
<protein>
    <submittedName>
        <fullName evidence="3">Glyoxylase, beta-lactamase superfamily II</fullName>
    </submittedName>
</protein>
<dbReference type="SUPFAM" id="SSF56281">
    <property type="entry name" value="Metallo-hydrolase/oxidoreductase"/>
    <property type="match status" value="1"/>
</dbReference>
<dbReference type="PANTHER" id="PTHR42951">
    <property type="entry name" value="METALLO-BETA-LACTAMASE DOMAIN-CONTAINING"/>
    <property type="match status" value="1"/>
</dbReference>
<dbReference type="PANTHER" id="PTHR42951:SF4">
    <property type="entry name" value="ACYL-COENZYME A THIOESTERASE MBLAC2"/>
    <property type="match status" value="1"/>
</dbReference>
<evidence type="ECO:0000313" key="4">
    <source>
        <dbReference type="Proteomes" id="UP000198615"/>
    </source>
</evidence>
<dbReference type="InterPro" id="IPR050855">
    <property type="entry name" value="NDM-1-like"/>
</dbReference>
<dbReference type="Gene3D" id="3.60.15.10">
    <property type="entry name" value="Ribonuclease Z/Hydroxyacylglutathione hydrolase-like"/>
    <property type="match status" value="1"/>
</dbReference>
<dbReference type="EMBL" id="FNBW01000005">
    <property type="protein sequence ID" value="SDF66708.1"/>
    <property type="molecule type" value="Genomic_DNA"/>
</dbReference>
<dbReference type="Proteomes" id="UP000198615">
    <property type="component" value="Unassembled WGS sequence"/>
</dbReference>
<dbReference type="AlphaFoldDB" id="A0A8G2EW75"/>
<dbReference type="InterPro" id="IPR036866">
    <property type="entry name" value="RibonucZ/Hydroxyglut_hydro"/>
</dbReference>
<keyword evidence="4" id="KW-1185">Reference proteome</keyword>